<gene>
    <name evidence="2" type="ORF">GCM10010178_89860</name>
</gene>
<feature type="region of interest" description="Disordered" evidence="1">
    <location>
        <begin position="1"/>
        <end position="30"/>
    </location>
</feature>
<name>A0ABQ2VIG2_9PSEU</name>
<evidence type="ECO:0000313" key="2">
    <source>
        <dbReference type="EMBL" id="GGU85769.1"/>
    </source>
</evidence>
<organism evidence="2 3">
    <name type="scientific">Lentzea flava</name>
    <dbReference type="NCBI Taxonomy" id="103732"/>
    <lineage>
        <taxon>Bacteria</taxon>
        <taxon>Bacillati</taxon>
        <taxon>Actinomycetota</taxon>
        <taxon>Actinomycetes</taxon>
        <taxon>Pseudonocardiales</taxon>
        <taxon>Pseudonocardiaceae</taxon>
        <taxon>Lentzea</taxon>
    </lineage>
</organism>
<evidence type="ECO:0000313" key="3">
    <source>
        <dbReference type="Proteomes" id="UP000649573"/>
    </source>
</evidence>
<proteinExistence type="predicted"/>
<evidence type="ECO:0000256" key="1">
    <source>
        <dbReference type="SAM" id="MobiDB-lite"/>
    </source>
</evidence>
<reference evidence="3" key="1">
    <citation type="journal article" date="2019" name="Int. J. Syst. Evol. Microbiol.">
        <title>The Global Catalogue of Microorganisms (GCM) 10K type strain sequencing project: providing services to taxonomists for standard genome sequencing and annotation.</title>
        <authorList>
            <consortium name="The Broad Institute Genomics Platform"/>
            <consortium name="The Broad Institute Genome Sequencing Center for Infectious Disease"/>
            <person name="Wu L."/>
            <person name="Ma J."/>
        </authorList>
    </citation>
    <scope>NUCLEOTIDE SEQUENCE [LARGE SCALE GENOMIC DNA]</scope>
    <source>
        <strain evidence="3">JCM 3296</strain>
    </source>
</reference>
<accession>A0ABQ2VIG2</accession>
<comment type="caution">
    <text evidence="2">The sequence shown here is derived from an EMBL/GenBank/DDBJ whole genome shotgun (WGS) entry which is preliminary data.</text>
</comment>
<keyword evidence="3" id="KW-1185">Reference proteome</keyword>
<dbReference type="EMBL" id="BMRE01000097">
    <property type="protein sequence ID" value="GGU85769.1"/>
    <property type="molecule type" value="Genomic_DNA"/>
</dbReference>
<sequence length="67" mass="6927">MPGPGTGGCHRSSLIGGRAGAQGAANDSVTGLVRHPCDDDTEVCESIRKQGDLVGIDSDDRDQYSPQ</sequence>
<dbReference type="Proteomes" id="UP000649573">
    <property type="component" value="Unassembled WGS sequence"/>
</dbReference>
<protein>
    <submittedName>
        <fullName evidence="2">Uncharacterized protein</fullName>
    </submittedName>
</protein>